<dbReference type="PANTHER" id="PTHR19306:SF6">
    <property type="entry name" value="STRUCTURAL MAINTENANCE OF CHROMOSOMES PROTEIN 6"/>
    <property type="match status" value="1"/>
</dbReference>
<dbReference type="KEGG" id="bdw:94334398"/>
<keyword evidence="14" id="KW-1185">Reference proteome</keyword>
<evidence type="ECO:0000256" key="10">
    <source>
        <dbReference type="ARBA" id="ARBA00023204"/>
    </source>
</evidence>
<evidence type="ECO:0000313" key="14">
    <source>
        <dbReference type="Proteomes" id="UP001214638"/>
    </source>
</evidence>
<keyword evidence="9" id="KW-0233">DNA recombination</keyword>
<feature type="coiled-coil region" evidence="12">
    <location>
        <begin position="762"/>
        <end position="793"/>
    </location>
</feature>
<dbReference type="GO" id="GO:0003684">
    <property type="term" value="F:damaged DNA binding"/>
    <property type="evidence" value="ECO:0007669"/>
    <property type="project" value="TreeGrafter"/>
</dbReference>
<organism evidence="13 14">
    <name type="scientific">Babesia duncani</name>
    <dbReference type="NCBI Taxonomy" id="323732"/>
    <lineage>
        <taxon>Eukaryota</taxon>
        <taxon>Sar</taxon>
        <taxon>Alveolata</taxon>
        <taxon>Apicomplexa</taxon>
        <taxon>Aconoidasida</taxon>
        <taxon>Piroplasmida</taxon>
        <taxon>Babesiidae</taxon>
        <taxon>Babesia</taxon>
    </lineage>
</organism>
<comment type="similarity">
    <text evidence="3">Belongs to the SMC family. SMC6 subfamily.</text>
</comment>
<dbReference type="AlphaFoldDB" id="A0AAD9PLP1"/>
<keyword evidence="8 12" id="KW-0175">Coiled coil</keyword>
<dbReference type="GO" id="GO:0005524">
    <property type="term" value="F:ATP binding"/>
    <property type="evidence" value="ECO:0007669"/>
    <property type="project" value="UniProtKB-KW"/>
</dbReference>
<dbReference type="InterPro" id="IPR027417">
    <property type="entry name" value="P-loop_NTPase"/>
</dbReference>
<reference evidence="13" key="1">
    <citation type="journal article" date="2023" name="Nat. Microbiol.">
        <title>Babesia duncani multi-omics identifies virulence factors and drug targets.</title>
        <authorList>
            <person name="Singh P."/>
            <person name="Lonardi S."/>
            <person name="Liang Q."/>
            <person name="Vydyam P."/>
            <person name="Khabirova E."/>
            <person name="Fang T."/>
            <person name="Gihaz S."/>
            <person name="Thekkiniath J."/>
            <person name="Munshi M."/>
            <person name="Abel S."/>
            <person name="Ciampossin L."/>
            <person name="Batugedara G."/>
            <person name="Gupta M."/>
            <person name="Lu X.M."/>
            <person name="Lenz T."/>
            <person name="Chakravarty S."/>
            <person name="Cornillot E."/>
            <person name="Hu Y."/>
            <person name="Ma W."/>
            <person name="Gonzalez L.M."/>
            <person name="Sanchez S."/>
            <person name="Estrada K."/>
            <person name="Sanchez-Flores A."/>
            <person name="Montero E."/>
            <person name="Harb O.S."/>
            <person name="Le Roch K.G."/>
            <person name="Mamoun C.B."/>
        </authorList>
    </citation>
    <scope>NUCLEOTIDE SEQUENCE</scope>
    <source>
        <strain evidence="13">WA1</strain>
    </source>
</reference>
<keyword evidence="11" id="KW-0539">Nucleus</keyword>
<keyword evidence="10" id="KW-0234">DNA repair</keyword>
<dbReference type="GO" id="GO:0035861">
    <property type="term" value="C:site of double-strand break"/>
    <property type="evidence" value="ECO:0007669"/>
    <property type="project" value="TreeGrafter"/>
</dbReference>
<evidence type="ECO:0000256" key="11">
    <source>
        <dbReference type="ARBA" id="ARBA00023242"/>
    </source>
</evidence>
<keyword evidence="6" id="KW-0227">DNA damage</keyword>
<dbReference type="Proteomes" id="UP001214638">
    <property type="component" value="Unassembled WGS sequence"/>
</dbReference>
<keyword evidence="5" id="KW-0547">Nucleotide-binding</keyword>
<feature type="coiled-coil region" evidence="12">
    <location>
        <begin position="627"/>
        <end position="654"/>
    </location>
</feature>
<evidence type="ECO:0000256" key="8">
    <source>
        <dbReference type="ARBA" id="ARBA00023054"/>
    </source>
</evidence>
<comment type="subcellular location">
    <subcellularLocation>
        <location evidence="2">Chromosome</location>
    </subcellularLocation>
    <subcellularLocation>
        <location evidence="1">Nucleus</location>
    </subcellularLocation>
</comment>
<comment type="caution">
    <text evidence="13">The sequence shown here is derived from an EMBL/GenBank/DDBJ whole genome shotgun (WGS) entry which is preliminary data.</text>
</comment>
<name>A0AAD9PLP1_9APIC</name>
<evidence type="ECO:0000313" key="13">
    <source>
        <dbReference type="EMBL" id="KAK2197103.1"/>
    </source>
</evidence>
<dbReference type="GO" id="GO:0003697">
    <property type="term" value="F:single-stranded DNA binding"/>
    <property type="evidence" value="ECO:0007669"/>
    <property type="project" value="TreeGrafter"/>
</dbReference>
<evidence type="ECO:0000256" key="12">
    <source>
        <dbReference type="SAM" id="Coils"/>
    </source>
</evidence>
<dbReference type="GO" id="GO:0016787">
    <property type="term" value="F:hydrolase activity"/>
    <property type="evidence" value="ECO:0007669"/>
    <property type="project" value="UniProtKB-KW"/>
</dbReference>
<evidence type="ECO:0000256" key="1">
    <source>
        <dbReference type="ARBA" id="ARBA00004123"/>
    </source>
</evidence>
<evidence type="ECO:0000256" key="6">
    <source>
        <dbReference type="ARBA" id="ARBA00022763"/>
    </source>
</evidence>
<feature type="coiled-coil region" evidence="12">
    <location>
        <begin position="102"/>
        <end position="157"/>
    </location>
</feature>
<dbReference type="GO" id="GO:0005634">
    <property type="term" value="C:nucleus"/>
    <property type="evidence" value="ECO:0007669"/>
    <property type="project" value="UniProtKB-SubCell"/>
</dbReference>
<evidence type="ECO:0000256" key="3">
    <source>
        <dbReference type="ARBA" id="ARBA00006793"/>
    </source>
</evidence>
<evidence type="ECO:0000256" key="9">
    <source>
        <dbReference type="ARBA" id="ARBA00023172"/>
    </source>
</evidence>
<dbReference type="GO" id="GO:0030915">
    <property type="term" value="C:Smc5-Smc6 complex"/>
    <property type="evidence" value="ECO:0007669"/>
    <property type="project" value="TreeGrafter"/>
</dbReference>
<dbReference type="GO" id="GO:0000724">
    <property type="term" value="P:double-strand break repair via homologous recombination"/>
    <property type="evidence" value="ECO:0007669"/>
    <property type="project" value="TreeGrafter"/>
</dbReference>
<feature type="coiled-coil region" evidence="12">
    <location>
        <begin position="271"/>
        <end position="323"/>
    </location>
</feature>
<evidence type="ECO:0000256" key="4">
    <source>
        <dbReference type="ARBA" id="ARBA00022454"/>
    </source>
</evidence>
<gene>
    <name evidence="13" type="ORF">BdWA1_000100</name>
</gene>
<protein>
    <submittedName>
        <fullName evidence="13">Bifunctional P-loop containing nucleoside triphosphate hydrolase/Structural maintenance of chromosomes protein 6</fullName>
    </submittedName>
</protein>
<dbReference type="SUPFAM" id="SSF52540">
    <property type="entry name" value="P-loop containing nucleoside triphosphate hydrolases"/>
    <property type="match status" value="2"/>
</dbReference>
<evidence type="ECO:0000256" key="2">
    <source>
        <dbReference type="ARBA" id="ARBA00004286"/>
    </source>
</evidence>
<dbReference type="EMBL" id="JALLKP010000001">
    <property type="protein sequence ID" value="KAK2197103.1"/>
    <property type="molecule type" value="Genomic_DNA"/>
</dbReference>
<sequence>MVFARIEVVMSNDGENAYKPDEYGAYIMIIRTITKSLSTFHMEGELKRRKTVTKKELCRYLRHAKINIQNPVTYMNQESSKSFFFNCSPENFYRYYYGASGLDEMEACIINEKQNLEECKQELKIRKSILGPDRENLKELQGQISIFEQKLQEWKSAKDMYKMAVHHEALQKFQKLEQKRDNVVSNDPDRVIKEHETKIATLANQALQHKAEIDKLFNATMALKEKKRSISDSLSNVAERIEDLKSSMATSLQQDQAQENEPIEEPMGVRLKKELAKCQQQAQEAAKLVEKYTSNAATVQASLKDLEQRLNDAQDYLKDIKIETEKQDTTRHQNVYKYSPEKVHAEIEYMRSRCNLFQHRPIGPVGDYIVIRANVENWRIACIMERHLQRILFVWLVATEEDRQALAKLLLKHGCQKDKINIIKTNLYSKTLDIVSQTERQLDQQGLEMVLYRFLEISAIPTILLHVLIDSFNIAQILVVQNHQELLKALDDDSLNILGAYTLSNLDFGKRINGSKFLSPNDCKNPFKYRIVRFATESTETKNHQVPQVVEENREELEKIVATSRKEIEHAKAAHAQIIAQLENAISTRTRWLRKCAQLEADLDAETRGLVYKENENDHGDQQDMESESFQETLNKYLEQRLEQQEELVKVQSELEQMLGLLSQAKVNRHSVSTQSSKLKSTIQSLKKQKNSHITKIKAAQQEYEKAKDAMEKSQLDLQRDGIVYEEDKILKTPQEYLQLAEVSKELLQRCVVGSKGVEEYLKELKQRRDLRQEQLEIKEQKLNETFENFNIQKQNFARRCQRFEECRRRIEKVAKRAFRKVLDSVTGYDGSLVFNDVERTLAIQVHNKQQAYDRKYVATNVKTLSGGEQSSIQLSLLQSLAVITFTPLHMFDEIDVYMDSSTRLKNIESLVNFANMHQDRQVFLVTPHAEFAKILAESHPNLVKVFNVGQYRP</sequence>
<feature type="coiled-coil region" evidence="12">
    <location>
        <begin position="683"/>
        <end position="717"/>
    </location>
</feature>
<dbReference type="PANTHER" id="PTHR19306">
    <property type="entry name" value="STRUCTURAL MAINTENANCE OF CHROMOSOMES 5,6 SMC5, SMC6"/>
    <property type="match status" value="1"/>
</dbReference>
<dbReference type="Gene3D" id="3.40.50.300">
    <property type="entry name" value="P-loop containing nucleotide triphosphate hydrolases"/>
    <property type="match status" value="1"/>
</dbReference>
<dbReference type="GeneID" id="94334398"/>
<evidence type="ECO:0000256" key="5">
    <source>
        <dbReference type="ARBA" id="ARBA00022741"/>
    </source>
</evidence>
<dbReference type="RefSeq" id="XP_067803945.1">
    <property type="nucleotide sequence ID" value="XM_067945154.1"/>
</dbReference>
<keyword evidence="7" id="KW-0067">ATP-binding</keyword>
<accession>A0AAD9PLP1</accession>
<evidence type="ECO:0000256" key="7">
    <source>
        <dbReference type="ARBA" id="ARBA00022840"/>
    </source>
</evidence>
<proteinExistence type="inferred from homology"/>
<keyword evidence="13" id="KW-0378">Hydrolase</keyword>
<keyword evidence="4" id="KW-0158">Chromosome</keyword>